<evidence type="ECO:0000313" key="2">
    <source>
        <dbReference type="EMBL" id="TDV42699.1"/>
    </source>
</evidence>
<dbReference type="InterPro" id="IPR012337">
    <property type="entry name" value="RNaseH-like_sf"/>
</dbReference>
<evidence type="ECO:0000313" key="3">
    <source>
        <dbReference type="Proteomes" id="UP000294927"/>
    </source>
</evidence>
<proteinExistence type="predicted"/>
<accession>A0A4R7V0F2</accession>
<dbReference type="GO" id="GO:0003676">
    <property type="term" value="F:nucleic acid binding"/>
    <property type="evidence" value="ECO:0007669"/>
    <property type="project" value="InterPro"/>
</dbReference>
<dbReference type="EMBL" id="SOCP01000017">
    <property type="protein sequence ID" value="TDV42699.1"/>
    <property type="molecule type" value="Genomic_DNA"/>
</dbReference>
<evidence type="ECO:0000259" key="1">
    <source>
        <dbReference type="PROSITE" id="PS50879"/>
    </source>
</evidence>
<protein>
    <submittedName>
        <fullName evidence="2">Ribonuclease HI</fullName>
    </submittedName>
</protein>
<dbReference type="AlphaFoldDB" id="A0A4R7V0F2"/>
<name>A0A4R7V0F2_9PSEU</name>
<feature type="domain" description="RNase H type-1" evidence="1">
    <location>
        <begin position="1"/>
        <end position="97"/>
    </location>
</feature>
<comment type="caution">
    <text evidence="2">The sequence shown here is derived from an EMBL/GenBank/DDBJ whole genome shotgun (WGS) entry which is preliminary data.</text>
</comment>
<sequence>MSATTRDRMVLTALIQAFGSLTRPCSARVHTDCRYLSDGVTRTPPGPRVDAADNVDLWRELGTVVERHEVDWHWIDGDPNTARTNRLAMESMRLAMSGREDVTADAFAGPAESVETTASQDASDNGECVHELPVDWCSLCKPPKPGVLPYGYRTKGGNAYHNDPDCTWLDRGQRRADRQGKNVHEKVRIAWGDVTPGALEPCESCCTSRWLKRHGYPS</sequence>
<gene>
    <name evidence="2" type="ORF">CLV71_117171</name>
</gene>
<dbReference type="Gene3D" id="3.30.420.10">
    <property type="entry name" value="Ribonuclease H-like superfamily/Ribonuclease H"/>
    <property type="match status" value="1"/>
</dbReference>
<dbReference type="InterPro" id="IPR036397">
    <property type="entry name" value="RNaseH_sf"/>
</dbReference>
<dbReference type="GO" id="GO:0004523">
    <property type="term" value="F:RNA-DNA hybrid ribonuclease activity"/>
    <property type="evidence" value="ECO:0007669"/>
    <property type="project" value="InterPro"/>
</dbReference>
<dbReference type="InterPro" id="IPR002156">
    <property type="entry name" value="RNaseH_domain"/>
</dbReference>
<dbReference type="PROSITE" id="PS50879">
    <property type="entry name" value="RNASE_H_1"/>
    <property type="match status" value="1"/>
</dbReference>
<dbReference type="SUPFAM" id="SSF53098">
    <property type="entry name" value="Ribonuclease H-like"/>
    <property type="match status" value="1"/>
</dbReference>
<dbReference type="Proteomes" id="UP000294927">
    <property type="component" value="Unassembled WGS sequence"/>
</dbReference>
<organism evidence="2 3">
    <name type="scientific">Actinophytocola oryzae</name>
    <dbReference type="NCBI Taxonomy" id="502181"/>
    <lineage>
        <taxon>Bacteria</taxon>
        <taxon>Bacillati</taxon>
        <taxon>Actinomycetota</taxon>
        <taxon>Actinomycetes</taxon>
        <taxon>Pseudonocardiales</taxon>
        <taxon>Pseudonocardiaceae</taxon>
    </lineage>
</organism>
<dbReference type="Pfam" id="PF00075">
    <property type="entry name" value="RNase_H"/>
    <property type="match status" value="1"/>
</dbReference>
<keyword evidence="3" id="KW-1185">Reference proteome</keyword>
<reference evidence="2 3" key="1">
    <citation type="submission" date="2019-03" db="EMBL/GenBank/DDBJ databases">
        <title>Genomic Encyclopedia of Archaeal and Bacterial Type Strains, Phase II (KMG-II): from individual species to whole genera.</title>
        <authorList>
            <person name="Goeker M."/>
        </authorList>
    </citation>
    <scope>NUCLEOTIDE SEQUENCE [LARGE SCALE GENOMIC DNA]</scope>
    <source>
        <strain evidence="2 3">DSM 45499</strain>
    </source>
</reference>